<accession>A0A177E7P7</accession>
<dbReference type="EMBL" id="LSFI01000019">
    <property type="protein sequence ID" value="OAG27808.1"/>
    <property type="molecule type" value="Genomic_DNA"/>
</dbReference>
<sequence length="148" mass="16745">MIKVFIYPNRIAIGELGNFRGREETICWIAAYKEKLPEVSQLVKPNFFLFLNFDDITSEKEALIFGLTPFDEVMAELTAETLIAALKAQCENFIFSCDAGISRSAGMAEAFCVFLKEQGKAYQKFAHRHTSPNLLVKERLLKALKMLA</sequence>
<dbReference type="AlphaFoldDB" id="A0A177E7P7"/>
<reference evidence="1 2" key="1">
    <citation type="submission" date="2016-02" db="EMBL/GenBank/DDBJ databases">
        <title>Draft genome sequence of Thermodesulfatator sp. S606.</title>
        <authorList>
            <person name="Lai Q."/>
            <person name="Cao J."/>
            <person name="Dupont S."/>
            <person name="Shao Z."/>
            <person name="Jebbar M."/>
            <person name="Alain K."/>
        </authorList>
    </citation>
    <scope>NUCLEOTIDE SEQUENCE [LARGE SCALE GENOMIC DNA]</scope>
    <source>
        <strain evidence="1 2">S606</strain>
    </source>
</reference>
<gene>
    <name evidence="1" type="ORF">TH606_05050</name>
</gene>
<dbReference type="Proteomes" id="UP000076964">
    <property type="component" value="Unassembled WGS sequence"/>
</dbReference>
<organism evidence="1 2">
    <name type="scientific">Thermodesulfatator autotrophicus</name>
    <dbReference type="NCBI Taxonomy" id="1795632"/>
    <lineage>
        <taxon>Bacteria</taxon>
        <taxon>Pseudomonadati</taxon>
        <taxon>Thermodesulfobacteriota</taxon>
        <taxon>Thermodesulfobacteria</taxon>
        <taxon>Thermodesulfobacteriales</taxon>
        <taxon>Thermodesulfatatoraceae</taxon>
        <taxon>Thermodesulfatator</taxon>
    </lineage>
</organism>
<proteinExistence type="predicted"/>
<name>A0A177E7P7_9BACT</name>
<protein>
    <submittedName>
        <fullName evidence="1">Uncharacterized protein</fullName>
    </submittedName>
</protein>
<keyword evidence="2" id="KW-1185">Reference proteome</keyword>
<evidence type="ECO:0000313" key="1">
    <source>
        <dbReference type="EMBL" id="OAG27808.1"/>
    </source>
</evidence>
<comment type="caution">
    <text evidence="1">The sequence shown here is derived from an EMBL/GenBank/DDBJ whole genome shotgun (WGS) entry which is preliminary data.</text>
</comment>
<evidence type="ECO:0000313" key="2">
    <source>
        <dbReference type="Proteomes" id="UP000076964"/>
    </source>
</evidence>
<dbReference type="RefSeq" id="WP_068541831.1">
    <property type="nucleotide sequence ID" value="NZ_LSFI01000019.1"/>
</dbReference>
<dbReference type="OrthoDB" id="9799153at2"/>